<feature type="domain" description="HTH iclR-type" evidence="4">
    <location>
        <begin position="10"/>
        <end position="70"/>
    </location>
</feature>
<protein>
    <submittedName>
        <fullName evidence="6">IclR family pca regulon transcriptional regulator</fullName>
    </submittedName>
</protein>
<dbReference type="InterPro" id="IPR036390">
    <property type="entry name" value="WH_DNA-bd_sf"/>
</dbReference>
<reference evidence="6 7" key="1">
    <citation type="submission" date="2020-08" db="EMBL/GenBank/DDBJ databases">
        <title>The Agave Microbiome: Exploring the role of microbial communities in plant adaptations to desert environments.</title>
        <authorList>
            <person name="Partida-Martinez L.P."/>
        </authorList>
    </citation>
    <scope>NUCLEOTIDE SEQUENCE [LARGE SCALE GENOMIC DNA]</scope>
    <source>
        <strain evidence="6 7">AS3.12</strain>
    </source>
</reference>
<dbReference type="InterPro" id="IPR014757">
    <property type="entry name" value="Tscrpt_reg_IclR_C"/>
</dbReference>
<comment type="caution">
    <text evidence="6">The sequence shown here is derived from an EMBL/GenBank/DDBJ whole genome shotgun (WGS) entry which is preliminary data.</text>
</comment>
<dbReference type="GO" id="GO:0003677">
    <property type="term" value="F:DNA binding"/>
    <property type="evidence" value="ECO:0007669"/>
    <property type="project" value="UniProtKB-KW"/>
</dbReference>
<keyword evidence="3" id="KW-0804">Transcription</keyword>
<dbReference type="SMART" id="SM00346">
    <property type="entry name" value="HTH_ICLR"/>
    <property type="match status" value="1"/>
</dbReference>
<dbReference type="PANTHER" id="PTHR30136">
    <property type="entry name" value="HELIX-TURN-HELIX TRANSCRIPTIONAL REGULATOR, ICLR FAMILY"/>
    <property type="match status" value="1"/>
</dbReference>
<name>A0A7X0JGY5_9HYPH</name>
<dbReference type="Pfam" id="PF01614">
    <property type="entry name" value="IclR_C"/>
    <property type="match status" value="1"/>
</dbReference>
<evidence type="ECO:0000259" key="5">
    <source>
        <dbReference type="PROSITE" id="PS51078"/>
    </source>
</evidence>
<dbReference type="Gene3D" id="3.30.450.40">
    <property type="match status" value="1"/>
</dbReference>
<proteinExistence type="predicted"/>
<evidence type="ECO:0000313" key="6">
    <source>
        <dbReference type="EMBL" id="MBB6507383.1"/>
    </source>
</evidence>
<dbReference type="GO" id="GO:0045892">
    <property type="term" value="P:negative regulation of DNA-templated transcription"/>
    <property type="evidence" value="ECO:0007669"/>
    <property type="project" value="TreeGrafter"/>
</dbReference>
<evidence type="ECO:0000313" key="7">
    <source>
        <dbReference type="Proteomes" id="UP000585437"/>
    </source>
</evidence>
<dbReference type="RefSeq" id="WP_184653838.1">
    <property type="nucleotide sequence ID" value="NZ_JACHBU010000001.1"/>
</dbReference>
<dbReference type="Gene3D" id="1.10.10.10">
    <property type="entry name" value="Winged helix-like DNA-binding domain superfamily/Winged helix DNA-binding domain"/>
    <property type="match status" value="1"/>
</dbReference>
<gene>
    <name evidence="6" type="ORF">F4695_000702</name>
</gene>
<dbReference type="InterPro" id="IPR036388">
    <property type="entry name" value="WH-like_DNA-bd_sf"/>
</dbReference>
<dbReference type="SUPFAM" id="SSF55781">
    <property type="entry name" value="GAF domain-like"/>
    <property type="match status" value="1"/>
</dbReference>
<dbReference type="InterPro" id="IPR005471">
    <property type="entry name" value="Tscrpt_reg_IclR_N"/>
</dbReference>
<organism evidence="6 7">
    <name type="scientific">Rhizobium soli</name>
    <dbReference type="NCBI Taxonomy" id="424798"/>
    <lineage>
        <taxon>Bacteria</taxon>
        <taxon>Pseudomonadati</taxon>
        <taxon>Pseudomonadota</taxon>
        <taxon>Alphaproteobacteria</taxon>
        <taxon>Hyphomicrobiales</taxon>
        <taxon>Rhizobiaceae</taxon>
        <taxon>Rhizobium/Agrobacterium group</taxon>
        <taxon>Rhizobium</taxon>
    </lineage>
</organism>
<dbReference type="PANTHER" id="PTHR30136:SF34">
    <property type="entry name" value="TRANSCRIPTIONAL REGULATOR"/>
    <property type="match status" value="1"/>
</dbReference>
<dbReference type="EMBL" id="JACHBU010000001">
    <property type="protein sequence ID" value="MBB6507383.1"/>
    <property type="molecule type" value="Genomic_DNA"/>
</dbReference>
<evidence type="ECO:0000256" key="1">
    <source>
        <dbReference type="ARBA" id="ARBA00023015"/>
    </source>
</evidence>
<evidence type="ECO:0000256" key="2">
    <source>
        <dbReference type="ARBA" id="ARBA00023125"/>
    </source>
</evidence>
<dbReference type="PROSITE" id="PS51078">
    <property type="entry name" value="ICLR_ED"/>
    <property type="match status" value="1"/>
</dbReference>
<dbReference type="InterPro" id="IPR050707">
    <property type="entry name" value="HTH_MetabolicPath_Reg"/>
</dbReference>
<keyword evidence="1" id="KW-0805">Transcription regulation</keyword>
<dbReference type="Pfam" id="PF09339">
    <property type="entry name" value="HTH_IclR"/>
    <property type="match status" value="1"/>
</dbReference>
<keyword evidence="2" id="KW-0238">DNA-binding</keyword>
<sequence length="254" mass="27664">MLDENDKEVSLTFAKGLAVLLAFDAKDRAITITEIADKVQLNRAVARRLVRTLEQLGYLACDRGRYELTPHVLRLSQGFIEGRGIPQIIQPVLRNAAQEVGESVSYAMLDETDAVYVAHAFLPSKFTLNRVTTGTRVPLLPTASGRAILAFLDTVRLDAILDSAAFSAHTDQTETHRDRLEEALKQIRKRGYALTDSEYVSGVASLAAPVFHPGIGEVVGAVSIIFEHGQYDEAALAEMAARLKICAGEIASTL</sequence>
<dbReference type="InterPro" id="IPR029016">
    <property type="entry name" value="GAF-like_dom_sf"/>
</dbReference>
<dbReference type="GO" id="GO:0003700">
    <property type="term" value="F:DNA-binding transcription factor activity"/>
    <property type="evidence" value="ECO:0007669"/>
    <property type="project" value="TreeGrafter"/>
</dbReference>
<evidence type="ECO:0000259" key="4">
    <source>
        <dbReference type="PROSITE" id="PS51077"/>
    </source>
</evidence>
<dbReference type="AlphaFoldDB" id="A0A7X0JGY5"/>
<evidence type="ECO:0000256" key="3">
    <source>
        <dbReference type="ARBA" id="ARBA00023163"/>
    </source>
</evidence>
<dbReference type="SUPFAM" id="SSF46785">
    <property type="entry name" value="Winged helix' DNA-binding domain"/>
    <property type="match status" value="1"/>
</dbReference>
<feature type="domain" description="IclR-ED" evidence="5">
    <location>
        <begin position="71"/>
        <end position="254"/>
    </location>
</feature>
<accession>A0A7X0JGY5</accession>
<dbReference type="Proteomes" id="UP000585437">
    <property type="component" value="Unassembled WGS sequence"/>
</dbReference>
<keyword evidence="7" id="KW-1185">Reference proteome</keyword>
<dbReference type="PROSITE" id="PS51077">
    <property type="entry name" value="HTH_ICLR"/>
    <property type="match status" value="1"/>
</dbReference>